<dbReference type="WBParaSite" id="TREG1_114200.2">
    <property type="protein sequence ID" value="TREG1_114200.2"/>
    <property type="gene ID" value="TREG1_114200"/>
</dbReference>
<dbReference type="Gene3D" id="2.60.40.10">
    <property type="entry name" value="Immunoglobulins"/>
    <property type="match status" value="6"/>
</dbReference>
<evidence type="ECO:0000256" key="1">
    <source>
        <dbReference type="ARBA" id="ARBA00004167"/>
    </source>
</evidence>
<feature type="domain" description="Fibronectin type-III" evidence="13">
    <location>
        <begin position="346"/>
        <end position="444"/>
    </location>
</feature>
<dbReference type="SMART" id="SM00194">
    <property type="entry name" value="PTPc"/>
    <property type="match status" value="1"/>
</dbReference>
<dbReference type="SMART" id="SM00060">
    <property type="entry name" value="FN3"/>
    <property type="match status" value="6"/>
</dbReference>
<feature type="domain" description="Fibronectin type-III" evidence="13">
    <location>
        <begin position="29"/>
        <end position="123"/>
    </location>
</feature>
<dbReference type="Proteomes" id="UP000050795">
    <property type="component" value="Unassembled WGS sequence"/>
</dbReference>
<feature type="domain" description="Fibronectin type-III" evidence="13">
    <location>
        <begin position="132"/>
        <end position="242"/>
    </location>
</feature>
<comment type="subcellular location">
    <subcellularLocation>
        <location evidence="1">Membrane</location>
        <topology evidence="1">Single-pass membrane protein</topology>
    </subcellularLocation>
</comment>
<accession>A0AA85IX85</accession>
<feature type="compositionally biased region" description="Basic and acidic residues" evidence="9">
    <location>
        <begin position="983"/>
        <end position="994"/>
    </location>
</feature>
<evidence type="ECO:0000256" key="3">
    <source>
        <dbReference type="ARBA" id="ARBA00022729"/>
    </source>
</evidence>
<evidence type="ECO:0000256" key="2">
    <source>
        <dbReference type="ARBA" id="ARBA00022692"/>
    </source>
</evidence>
<evidence type="ECO:0000256" key="10">
    <source>
        <dbReference type="SAM" id="Phobius"/>
    </source>
</evidence>
<reference evidence="15" key="2">
    <citation type="submission" date="2023-11" db="UniProtKB">
        <authorList>
            <consortium name="WormBaseParasite"/>
        </authorList>
    </citation>
    <scope>IDENTIFICATION</scope>
</reference>
<dbReference type="PROSITE" id="PS50055">
    <property type="entry name" value="TYR_PHOSPHATASE_PTP"/>
    <property type="match status" value="1"/>
</dbReference>
<dbReference type="PRINTS" id="PR00700">
    <property type="entry name" value="PRTYPHPHTASE"/>
</dbReference>
<dbReference type="PANTHER" id="PTHR46957:SF3">
    <property type="entry name" value="CYTOKINE RECEPTOR"/>
    <property type="match status" value="1"/>
</dbReference>
<evidence type="ECO:0000256" key="9">
    <source>
        <dbReference type="SAM" id="MobiDB-lite"/>
    </source>
</evidence>
<evidence type="ECO:0000259" key="13">
    <source>
        <dbReference type="PROSITE" id="PS50853"/>
    </source>
</evidence>
<dbReference type="InterPro" id="IPR050713">
    <property type="entry name" value="RTP_Phos/Ushers"/>
</dbReference>
<evidence type="ECO:0000313" key="15">
    <source>
        <dbReference type="WBParaSite" id="TREG1_114200.2"/>
    </source>
</evidence>
<dbReference type="InterPro" id="IPR013783">
    <property type="entry name" value="Ig-like_fold"/>
</dbReference>
<feature type="domain" description="Tyrosine specific protein phosphatases" evidence="12">
    <location>
        <begin position="1245"/>
        <end position="1323"/>
    </location>
</feature>
<keyword evidence="8" id="KW-0325">Glycoprotein</keyword>
<feature type="domain" description="Fibronectin type-III" evidence="13">
    <location>
        <begin position="549"/>
        <end position="646"/>
    </location>
</feature>
<feature type="region of interest" description="Disordered" evidence="9">
    <location>
        <begin position="975"/>
        <end position="994"/>
    </location>
</feature>
<dbReference type="InterPro" id="IPR029021">
    <property type="entry name" value="Prot-tyrosine_phosphatase-like"/>
</dbReference>
<dbReference type="Pfam" id="PF00041">
    <property type="entry name" value="fn3"/>
    <property type="match status" value="2"/>
</dbReference>
<dbReference type="Pfam" id="PF00102">
    <property type="entry name" value="Y_phosphatase"/>
    <property type="match status" value="1"/>
</dbReference>
<dbReference type="InterPro" id="IPR036116">
    <property type="entry name" value="FN3_sf"/>
</dbReference>
<dbReference type="Gene3D" id="3.90.190.10">
    <property type="entry name" value="Protein tyrosine phosphatase superfamily"/>
    <property type="match status" value="1"/>
</dbReference>
<dbReference type="InterPro" id="IPR000242">
    <property type="entry name" value="PTP_cat"/>
</dbReference>
<keyword evidence="5" id="KW-0904">Protein phosphatase</keyword>
<dbReference type="CDD" id="cd00047">
    <property type="entry name" value="PTPc"/>
    <property type="match status" value="1"/>
</dbReference>
<dbReference type="PROSITE" id="PS50056">
    <property type="entry name" value="TYR_PHOSPHATASE_2"/>
    <property type="match status" value="1"/>
</dbReference>
<evidence type="ECO:0000313" key="14">
    <source>
        <dbReference type="Proteomes" id="UP000050795"/>
    </source>
</evidence>
<dbReference type="PROSITE" id="PS50853">
    <property type="entry name" value="FN3"/>
    <property type="match status" value="6"/>
</dbReference>
<proteinExistence type="predicted"/>
<keyword evidence="6 10" id="KW-1133">Transmembrane helix</keyword>
<name>A0AA85IX85_TRIRE</name>
<evidence type="ECO:0000256" key="5">
    <source>
        <dbReference type="ARBA" id="ARBA00022912"/>
    </source>
</evidence>
<feature type="transmembrane region" description="Helical" evidence="10">
    <location>
        <begin position="939"/>
        <end position="961"/>
    </location>
</feature>
<dbReference type="InterPro" id="IPR016130">
    <property type="entry name" value="Tyr_Pase_AS"/>
</dbReference>
<evidence type="ECO:0000256" key="4">
    <source>
        <dbReference type="ARBA" id="ARBA00022801"/>
    </source>
</evidence>
<protein>
    <recommendedName>
        <fullName evidence="16">Protein-tyrosine-phosphatase</fullName>
    </recommendedName>
</protein>
<dbReference type="SUPFAM" id="SSF52799">
    <property type="entry name" value="(Phosphotyrosine protein) phosphatases II"/>
    <property type="match status" value="1"/>
</dbReference>
<dbReference type="SUPFAM" id="SSF49265">
    <property type="entry name" value="Fibronectin type III"/>
    <property type="match status" value="4"/>
</dbReference>
<reference evidence="14" key="1">
    <citation type="submission" date="2022-06" db="EMBL/GenBank/DDBJ databases">
        <authorList>
            <person name="Berger JAMES D."/>
            <person name="Berger JAMES D."/>
        </authorList>
    </citation>
    <scope>NUCLEOTIDE SEQUENCE [LARGE SCALE GENOMIC DNA]</scope>
</reference>
<keyword evidence="7 10" id="KW-0472">Membrane</keyword>
<keyword evidence="2 10" id="KW-0812">Transmembrane</keyword>
<dbReference type="InterPro" id="IPR003595">
    <property type="entry name" value="Tyr_Pase_cat"/>
</dbReference>
<keyword evidence="3" id="KW-0732">Signal</keyword>
<evidence type="ECO:0000259" key="12">
    <source>
        <dbReference type="PROSITE" id="PS50056"/>
    </source>
</evidence>
<dbReference type="GO" id="GO:0004725">
    <property type="term" value="F:protein tyrosine phosphatase activity"/>
    <property type="evidence" value="ECO:0007669"/>
    <property type="project" value="InterPro"/>
</dbReference>
<evidence type="ECO:0000256" key="6">
    <source>
        <dbReference type="ARBA" id="ARBA00022989"/>
    </source>
</evidence>
<dbReference type="GO" id="GO:0016020">
    <property type="term" value="C:membrane"/>
    <property type="evidence" value="ECO:0007669"/>
    <property type="project" value="UniProtKB-SubCell"/>
</dbReference>
<keyword evidence="4" id="KW-0378">Hydrolase</keyword>
<keyword evidence="14" id="KW-1185">Reference proteome</keyword>
<dbReference type="CDD" id="cd00063">
    <property type="entry name" value="FN3"/>
    <property type="match status" value="5"/>
</dbReference>
<feature type="domain" description="Fibronectin type-III" evidence="13">
    <location>
        <begin position="650"/>
        <end position="748"/>
    </location>
</feature>
<feature type="domain" description="Tyrosine-protein phosphatase" evidence="11">
    <location>
        <begin position="1046"/>
        <end position="1331"/>
    </location>
</feature>
<evidence type="ECO:0000259" key="11">
    <source>
        <dbReference type="PROSITE" id="PS50055"/>
    </source>
</evidence>
<dbReference type="SMART" id="SM00404">
    <property type="entry name" value="PTPc_motif"/>
    <property type="match status" value="1"/>
</dbReference>
<dbReference type="InterPro" id="IPR003961">
    <property type="entry name" value="FN3_dom"/>
</dbReference>
<evidence type="ECO:0000256" key="8">
    <source>
        <dbReference type="ARBA" id="ARBA00023180"/>
    </source>
</evidence>
<evidence type="ECO:0000256" key="7">
    <source>
        <dbReference type="ARBA" id="ARBA00023136"/>
    </source>
</evidence>
<organism evidence="14 15">
    <name type="scientific">Trichobilharzia regenti</name>
    <name type="common">Nasal bird schistosome</name>
    <dbReference type="NCBI Taxonomy" id="157069"/>
    <lineage>
        <taxon>Eukaryota</taxon>
        <taxon>Metazoa</taxon>
        <taxon>Spiralia</taxon>
        <taxon>Lophotrochozoa</taxon>
        <taxon>Platyhelminthes</taxon>
        <taxon>Trematoda</taxon>
        <taxon>Digenea</taxon>
        <taxon>Strigeidida</taxon>
        <taxon>Schistosomatoidea</taxon>
        <taxon>Schistosomatidae</taxon>
        <taxon>Trichobilharzia</taxon>
    </lineage>
</organism>
<dbReference type="PROSITE" id="PS00383">
    <property type="entry name" value="TYR_PHOSPHATASE_1"/>
    <property type="match status" value="1"/>
</dbReference>
<sequence>MRTMSTVLMKSSDWSIPISITTSIPKVISESHFEVENISPTTQKVKWSKSTLPDNCMAFIHLLQTNQRLHSKMTISLSLNETEYTFHNLDPSTQYTYQLKVISPFGDYLRNYASISTTTSPEAHLHNITIYPPGYINIFNITSASFIVSWSSPLNDANQHYVTGYEILLTSGSLKPSRSTSGSSWVIAAVKGVSNGEKFQEKIENLISCKLYTIQMRSVIDSAETVYSEWSKPVSTFTSVTDIIQTFPIQIMNIERKVQKVVWSQLSETLHINNECEVYLELIQYNNATLRQMAVKLPLNETTFTYNGLEPLTTYAYSINLVSPFGRVENICASGFAETLPEGPNAPINLSITQILPCQITLKWISPQQHPAFSTICYRIYKHESVNVMNSVFDEFRVCDVTNEYQVTSLLPGRQYIFYLMTEDSVYGLLSNASEMVSAYTRPSEPDPPVNVTISQIRSTEFMIQWTEVEQNSAFIVHCYVIHIYSTDVNIFNQFQKFNICNTNEFHMKSLYPGVNYTIYIQSVDSVYDILSIQSEYATAITYPNKPNPPENVTVIRVNPNKFTLNWSTPKQDPAFTNTCYLIFNRPLLNINQPFKQFNVCSGENQFTVDSLLPGINYTVYMKSFASVYNVYSDATELLLVYTHPEYLLPPVNITITNINIFGFTVNWNRPIQNSAFGNEYYYVYVAPLHSESTQEPIRYEAGTLANQLVIDSLTSDTWYNVFIQCVDSIYHISSRKSVEILVHTYPETAERDNINQLTNLMLHTPSTQTNQIHQDSMIQLYLPLSLLNDFMPTVYMVTLVVRPSKQSDYNDVDAYCSEGCTKRMQYNDTSEIALVEPTYNNRNINENASWEILVQSQPMLMRQTRFRRSVDNSKPENYSYSNEYFIIGANNPCEENSHKCNGPLKPATQYSIQLRTYTKYGYTTSKVIHGHTLSNTTVIIVTFCLLWLLFVLAVSTFGFLHSRIHGGKNSFFSGSTSRSIKRKEDNNDPKQQDAKIMKDVKLSEKMIDSNHTANIYSSVNWPSAVNTSEFNSRYEKYLEDSCSALKEEYQLIVNISQNMILSDMLTQEIGRKNVNKKLNRFMDILPYDQTRVKLSPFDKYKQDHDYVNASFIYEIIPCTNATTHPVLNRNKIDYIASQAPLESTVGDFWRMIIEQNITIIVMLTRLYEEDISKCYQYWPDDIHESVIFLSDSLSVEVTLLSEENHEAYILRKFYVTSSKNQENGKYVVQMHMINWPDFGVPKLNEFQILIKDYREMKCEELHKFTPTLVHCTAGVGRTGTFIVADLLQKYKESSCIYYDIPGIILQMRRCRTLMVQKAQYIFLHHFAHSLFQ</sequence>
<dbReference type="PANTHER" id="PTHR46957">
    <property type="entry name" value="CYTOKINE RECEPTOR"/>
    <property type="match status" value="1"/>
</dbReference>
<evidence type="ECO:0008006" key="16">
    <source>
        <dbReference type="Google" id="ProtNLM"/>
    </source>
</evidence>
<dbReference type="InterPro" id="IPR000387">
    <property type="entry name" value="Tyr_Pase_dom"/>
</dbReference>
<feature type="domain" description="Fibronectin type-III" evidence="13">
    <location>
        <begin position="448"/>
        <end position="545"/>
    </location>
</feature>